<sequence>MPLARRVINYVNIAHLFDHMFMLIFPTAVLAMGADFGNSYGELLALSIGGFIAFGAGSIPSGWLGDTWSRRNMLGVFFLGIGAAAIFTGLTSSMITLAIGLTLMGLFASIYHPVGTAMLTAHADSLGSETLGRELGLNGVWGNVGVACAALVTGAIAQFLGWRFAFILPGALSILFGIAYLAMVPEHASPPRKGKPQVKVPRAIAIRAFAVLAVVGVSGGVVFNAATIVFPKLFSERMHDLIGTPVGISMLVFVVYLAGAMAQLIIGRLVDRYTLKQIFVIVSFLQAPCLLLAGITESWWLILPCLGVMFAVFGQVTINDTMVARYTSDEWRARAFSLRYLLSFGASATAVPLIALVYERGGGFDTLFGVLAALGLSIFLSALVFPGGSPTEEAETVSSAAAPQVSRA</sequence>
<evidence type="ECO:0000256" key="3">
    <source>
        <dbReference type="ARBA" id="ARBA00022475"/>
    </source>
</evidence>
<feature type="transmembrane region" description="Helical" evidence="7">
    <location>
        <begin position="7"/>
        <end position="31"/>
    </location>
</feature>
<keyword evidence="10" id="KW-1185">Reference proteome</keyword>
<dbReference type="Proteomes" id="UP000317496">
    <property type="component" value="Chromosome"/>
</dbReference>
<evidence type="ECO:0000259" key="8">
    <source>
        <dbReference type="PROSITE" id="PS50850"/>
    </source>
</evidence>
<name>A0A516H7I0_9PROT</name>
<dbReference type="InterPro" id="IPR011701">
    <property type="entry name" value="MFS"/>
</dbReference>
<keyword evidence="5 7" id="KW-1133">Transmembrane helix</keyword>
<evidence type="ECO:0000256" key="4">
    <source>
        <dbReference type="ARBA" id="ARBA00022692"/>
    </source>
</evidence>
<feature type="transmembrane region" description="Helical" evidence="7">
    <location>
        <begin position="76"/>
        <end position="99"/>
    </location>
</feature>
<protein>
    <submittedName>
        <fullName evidence="9">MFS transporter</fullName>
    </submittedName>
</protein>
<keyword evidence="3" id="KW-1003">Cell membrane</keyword>
<dbReference type="GO" id="GO:0005886">
    <property type="term" value="C:plasma membrane"/>
    <property type="evidence" value="ECO:0007669"/>
    <property type="project" value="UniProtKB-SubCell"/>
</dbReference>
<dbReference type="InterPro" id="IPR036259">
    <property type="entry name" value="MFS_trans_sf"/>
</dbReference>
<dbReference type="OrthoDB" id="8524807at2"/>
<evidence type="ECO:0000256" key="6">
    <source>
        <dbReference type="ARBA" id="ARBA00023136"/>
    </source>
</evidence>
<evidence type="ECO:0000256" key="1">
    <source>
        <dbReference type="ARBA" id="ARBA00004651"/>
    </source>
</evidence>
<feature type="transmembrane region" description="Helical" evidence="7">
    <location>
        <begin position="162"/>
        <end position="183"/>
    </location>
</feature>
<feature type="transmembrane region" description="Helical" evidence="7">
    <location>
        <begin position="278"/>
        <end position="295"/>
    </location>
</feature>
<evidence type="ECO:0000256" key="5">
    <source>
        <dbReference type="ARBA" id="ARBA00022989"/>
    </source>
</evidence>
<feature type="transmembrane region" description="Helical" evidence="7">
    <location>
        <begin position="338"/>
        <end position="358"/>
    </location>
</feature>
<gene>
    <name evidence="9" type="ORF">FNB15_08385</name>
</gene>
<dbReference type="PROSITE" id="PS50850">
    <property type="entry name" value="MFS"/>
    <property type="match status" value="1"/>
</dbReference>
<dbReference type="AlphaFoldDB" id="A0A516H7I0"/>
<evidence type="ECO:0000256" key="7">
    <source>
        <dbReference type="SAM" id="Phobius"/>
    </source>
</evidence>
<accession>A0A516H7I0</accession>
<feature type="domain" description="Major facilitator superfamily (MFS) profile" evidence="8">
    <location>
        <begin position="7"/>
        <end position="390"/>
    </location>
</feature>
<dbReference type="EMBL" id="CP041636">
    <property type="protein sequence ID" value="QDO99692.1"/>
    <property type="molecule type" value="Genomic_DNA"/>
</dbReference>
<organism evidence="9 10">
    <name type="scientific">Ferrovibrio terrae</name>
    <dbReference type="NCBI Taxonomy" id="2594003"/>
    <lineage>
        <taxon>Bacteria</taxon>
        <taxon>Pseudomonadati</taxon>
        <taxon>Pseudomonadota</taxon>
        <taxon>Alphaproteobacteria</taxon>
        <taxon>Rhodospirillales</taxon>
        <taxon>Rhodospirillaceae</taxon>
        <taxon>Ferrovibrio</taxon>
    </lineage>
</organism>
<feature type="transmembrane region" description="Helical" evidence="7">
    <location>
        <begin position="43"/>
        <end position="64"/>
    </location>
</feature>
<evidence type="ECO:0000313" key="10">
    <source>
        <dbReference type="Proteomes" id="UP000317496"/>
    </source>
</evidence>
<feature type="transmembrane region" description="Helical" evidence="7">
    <location>
        <begin position="364"/>
        <end position="385"/>
    </location>
</feature>
<feature type="transmembrane region" description="Helical" evidence="7">
    <location>
        <begin position="301"/>
        <end position="318"/>
    </location>
</feature>
<dbReference type="Pfam" id="PF07690">
    <property type="entry name" value="MFS_1"/>
    <property type="match status" value="2"/>
</dbReference>
<evidence type="ECO:0000256" key="2">
    <source>
        <dbReference type="ARBA" id="ARBA00022448"/>
    </source>
</evidence>
<dbReference type="GO" id="GO:0022857">
    <property type="term" value="F:transmembrane transporter activity"/>
    <property type="evidence" value="ECO:0007669"/>
    <property type="project" value="InterPro"/>
</dbReference>
<dbReference type="SUPFAM" id="SSF103473">
    <property type="entry name" value="MFS general substrate transporter"/>
    <property type="match status" value="1"/>
</dbReference>
<evidence type="ECO:0000313" key="9">
    <source>
        <dbReference type="EMBL" id="QDO99692.1"/>
    </source>
</evidence>
<keyword evidence="6 7" id="KW-0472">Membrane</keyword>
<proteinExistence type="predicted"/>
<feature type="transmembrane region" description="Helical" evidence="7">
    <location>
        <begin position="242"/>
        <end position="266"/>
    </location>
</feature>
<keyword evidence="2" id="KW-0813">Transport</keyword>
<dbReference type="PANTHER" id="PTHR23517:SF2">
    <property type="entry name" value="MULTIDRUG RESISTANCE PROTEIN MDTH"/>
    <property type="match status" value="1"/>
</dbReference>
<dbReference type="InterPro" id="IPR020846">
    <property type="entry name" value="MFS_dom"/>
</dbReference>
<keyword evidence="4 7" id="KW-0812">Transmembrane</keyword>
<dbReference type="PANTHER" id="PTHR23517">
    <property type="entry name" value="RESISTANCE PROTEIN MDTM, PUTATIVE-RELATED-RELATED"/>
    <property type="match status" value="1"/>
</dbReference>
<dbReference type="InterPro" id="IPR050171">
    <property type="entry name" value="MFS_Transporters"/>
</dbReference>
<dbReference type="KEGG" id="fer:FNB15_08385"/>
<comment type="subcellular location">
    <subcellularLocation>
        <location evidence="1">Cell membrane</location>
        <topology evidence="1">Multi-pass membrane protein</topology>
    </subcellularLocation>
</comment>
<feature type="transmembrane region" description="Helical" evidence="7">
    <location>
        <begin position="204"/>
        <end position="230"/>
    </location>
</feature>
<reference evidence="9 10" key="1">
    <citation type="submission" date="2019-07" db="EMBL/GenBank/DDBJ databases">
        <title>Genome sequencing for Ferrovibrio sp. K5.</title>
        <authorList>
            <person name="Park S.-J."/>
        </authorList>
    </citation>
    <scope>NUCLEOTIDE SEQUENCE [LARGE SCALE GENOMIC DNA]</scope>
    <source>
        <strain evidence="9 10">K5</strain>
    </source>
</reference>
<feature type="transmembrane region" description="Helical" evidence="7">
    <location>
        <begin position="135"/>
        <end position="156"/>
    </location>
</feature>
<dbReference type="Gene3D" id="1.20.1250.20">
    <property type="entry name" value="MFS general substrate transporter like domains"/>
    <property type="match status" value="2"/>
</dbReference>